<evidence type="ECO:0000259" key="2">
    <source>
        <dbReference type="SMART" id="SM00909"/>
    </source>
</evidence>
<proteinExistence type="predicted"/>
<feature type="domain" description="GerMN" evidence="2">
    <location>
        <begin position="163"/>
        <end position="255"/>
    </location>
</feature>
<organism evidence="3 4">
    <name type="scientific">Nocardioides zhouii</name>
    <dbReference type="NCBI Taxonomy" id="1168729"/>
    <lineage>
        <taxon>Bacteria</taxon>
        <taxon>Bacillati</taxon>
        <taxon>Actinomycetota</taxon>
        <taxon>Actinomycetes</taxon>
        <taxon>Propionibacteriales</taxon>
        <taxon>Nocardioidaceae</taxon>
        <taxon>Nocardioides</taxon>
    </lineage>
</organism>
<accession>A0A4Q2T6V4</accession>
<feature type="region of interest" description="Disordered" evidence="1">
    <location>
        <begin position="27"/>
        <end position="54"/>
    </location>
</feature>
<dbReference type="InterPro" id="IPR018911">
    <property type="entry name" value="Gmad2_Ig-like_dom"/>
</dbReference>
<evidence type="ECO:0000313" key="3">
    <source>
        <dbReference type="EMBL" id="RYC14625.1"/>
    </source>
</evidence>
<reference evidence="3 4" key="1">
    <citation type="submission" date="2019-01" db="EMBL/GenBank/DDBJ databases">
        <title>Novel species of Nocardioides.</title>
        <authorList>
            <person name="Liu Q."/>
            <person name="X Y.-H."/>
        </authorList>
    </citation>
    <scope>NUCLEOTIDE SEQUENCE [LARGE SCALE GENOMIC DNA]</scope>
    <source>
        <strain evidence="3 4">HLT2-9</strain>
    </source>
</reference>
<sequence>MEVAEGDRVLRAAEHLGRDVARDDLAEDAVGRGRAHRPSVVRRAPGVGPIGRRARPTTVKNMTVPTRRPTVRRWAGASAVVLLSSLTLVACSDDDPVPTSGETREPGGSKKSPKPTEEPTAEPTASESPTDDGTTVPIYWVGDGPGGQPRLFREFHRVEGNPLTEAARLVMGGGQPDDPDYRTLWPEVEVADVGATDGILLVQVPGDGFTDRPDGMSKRDAELALQQLVYTLQGVQQERVPILIKRGGSDFRLFGLPTDTEFAQASALETLNLVSITSPVEGATVTGDTLTVTGVANSFEASGPCRLLAGEDELAVVGYQAEGWMEDKLFPFEAEIPLDGVTGEVVLQCETDDPSGGAEGNGPSIDTKTITVQ</sequence>
<dbReference type="EMBL" id="SDWV01000001">
    <property type="protein sequence ID" value="RYC14625.1"/>
    <property type="molecule type" value="Genomic_DNA"/>
</dbReference>
<dbReference type="Proteomes" id="UP000291101">
    <property type="component" value="Unassembled WGS sequence"/>
</dbReference>
<dbReference type="CDD" id="cd13120">
    <property type="entry name" value="BF2867_like_N"/>
    <property type="match status" value="1"/>
</dbReference>
<feature type="region of interest" description="Disordered" evidence="1">
    <location>
        <begin position="351"/>
        <end position="373"/>
    </location>
</feature>
<comment type="caution">
    <text evidence="3">The sequence shown here is derived from an EMBL/GenBank/DDBJ whole genome shotgun (WGS) entry which is preliminary data.</text>
</comment>
<protein>
    <recommendedName>
        <fullName evidence="2">GerMN domain-containing protein</fullName>
    </recommendedName>
</protein>
<dbReference type="AlphaFoldDB" id="A0A4Q2T6V4"/>
<dbReference type="Pfam" id="PF10646">
    <property type="entry name" value="Germane"/>
    <property type="match status" value="1"/>
</dbReference>
<evidence type="ECO:0000256" key="1">
    <source>
        <dbReference type="SAM" id="MobiDB-lite"/>
    </source>
</evidence>
<feature type="compositionally biased region" description="Polar residues" evidence="1">
    <location>
        <begin position="364"/>
        <end position="373"/>
    </location>
</feature>
<dbReference type="InterPro" id="IPR019606">
    <property type="entry name" value="GerMN"/>
</dbReference>
<dbReference type="OrthoDB" id="4843507at2"/>
<name>A0A4Q2T6V4_9ACTN</name>
<feature type="region of interest" description="Disordered" evidence="1">
    <location>
        <begin position="91"/>
        <end position="143"/>
    </location>
</feature>
<keyword evidence="4" id="KW-1185">Reference proteome</keyword>
<dbReference type="SMART" id="SM00909">
    <property type="entry name" value="Germane"/>
    <property type="match status" value="1"/>
</dbReference>
<dbReference type="Pfam" id="PF10648">
    <property type="entry name" value="Gmad2"/>
    <property type="match status" value="1"/>
</dbReference>
<evidence type="ECO:0000313" key="4">
    <source>
        <dbReference type="Proteomes" id="UP000291101"/>
    </source>
</evidence>
<gene>
    <name evidence="3" type="ORF">EUA94_00425</name>
</gene>